<name>A0A512BZP0_9HYPH</name>
<protein>
    <submittedName>
        <fullName evidence="2">Uncharacterized protein</fullName>
    </submittedName>
</protein>
<dbReference type="AlphaFoldDB" id="A0A512BZP0"/>
<reference evidence="2 3" key="1">
    <citation type="submission" date="2019-07" db="EMBL/GenBank/DDBJ databases">
        <title>Whole genome shotgun sequence of Microvirga aerophila NBRC 106136.</title>
        <authorList>
            <person name="Hosoyama A."/>
            <person name="Uohara A."/>
            <person name="Ohji S."/>
            <person name="Ichikawa N."/>
        </authorList>
    </citation>
    <scope>NUCLEOTIDE SEQUENCE [LARGE SCALE GENOMIC DNA]</scope>
    <source>
        <strain evidence="2 3">NBRC 106136</strain>
    </source>
</reference>
<feature type="compositionally biased region" description="Polar residues" evidence="1">
    <location>
        <begin position="56"/>
        <end position="67"/>
    </location>
</feature>
<proteinExistence type="predicted"/>
<keyword evidence="3" id="KW-1185">Reference proteome</keyword>
<gene>
    <name evidence="2" type="ORF">MAE02_51250</name>
</gene>
<sequence length="122" mass="13116">MTLKTKGFYHSSQFDRSDQSGAPGRGKSILTIQELTKGGTVKSSHVVPRVFASTVPPSSALATTQKETAAPAGPRNGGNNLVKKRANTSNAEDRAKAPRLASLRFKGLFSDEGYFYGWEVAR</sequence>
<evidence type="ECO:0000256" key="1">
    <source>
        <dbReference type="SAM" id="MobiDB-lite"/>
    </source>
</evidence>
<dbReference type="Proteomes" id="UP000321085">
    <property type="component" value="Unassembled WGS sequence"/>
</dbReference>
<dbReference type="EMBL" id="BJYU01000104">
    <property type="protein sequence ID" value="GEO17429.1"/>
    <property type="molecule type" value="Genomic_DNA"/>
</dbReference>
<accession>A0A512BZP0</accession>
<feature type="region of interest" description="Disordered" evidence="1">
    <location>
        <begin position="56"/>
        <end position="97"/>
    </location>
</feature>
<comment type="caution">
    <text evidence="2">The sequence shown here is derived from an EMBL/GenBank/DDBJ whole genome shotgun (WGS) entry which is preliminary data.</text>
</comment>
<evidence type="ECO:0000313" key="2">
    <source>
        <dbReference type="EMBL" id="GEO17429.1"/>
    </source>
</evidence>
<evidence type="ECO:0000313" key="3">
    <source>
        <dbReference type="Proteomes" id="UP000321085"/>
    </source>
</evidence>
<organism evidence="2 3">
    <name type="scientific">Microvirga aerophila</name>
    <dbReference type="NCBI Taxonomy" id="670291"/>
    <lineage>
        <taxon>Bacteria</taxon>
        <taxon>Pseudomonadati</taxon>
        <taxon>Pseudomonadota</taxon>
        <taxon>Alphaproteobacteria</taxon>
        <taxon>Hyphomicrobiales</taxon>
        <taxon>Methylobacteriaceae</taxon>
        <taxon>Microvirga</taxon>
    </lineage>
</organism>
<feature type="region of interest" description="Disordered" evidence="1">
    <location>
        <begin position="1"/>
        <end position="27"/>
    </location>
</feature>